<organism evidence="1 2">
    <name type="scientific">Varibaculum cambriense</name>
    <dbReference type="NCBI Taxonomy" id="184870"/>
    <lineage>
        <taxon>Bacteria</taxon>
        <taxon>Bacillati</taxon>
        <taxon>Actinomycetota</taxon>
        <taxon>Actinomycetes</taxon>
        <taxon>Actinomycetales</taxon>
        <taxon>Actinomycetaceae</taxon>
        <taxon>Varibaculum</taxon>
    </lineage>
</organism>
<accession>A0AB34X178</accession>
<comment type="caution">
    <text evidence="1">The sequence shown here is derived from an EMBL/GenBank/DDBJ whole genome shotgun (WGS) entry which is preliminary data.</text>
</comment>
<dbReference type="AlphaFoldDB" id="A0AB34X178"/>
<dbReference type="Proteomes" id="UP000070572">
    <property type="component" value="Unassembled WGS sequence"/>
</dbReference>
<sequence length="41" mass="4683">MYQLLARGKWKLMIVLGVFAPNSLLAPEKQAATYGYLLNWL</sequence>
<gene>
    <name evidence="1" type="ORF">HMPREF1862_00401</name>
</gene>
<dbReference type="EMBL" id="LSDN01000006">
    <property type="protein sequence ID" value="KXB81652.1"/>
    <property type="molecule type" value="Genomic_DNA"/>
</dbReference>
<protein>
    <submittedName>
        <fullName evidence="1">Uncharacterized protein</fullName>
    </submittedName>
</protein>
<evidence type="ECO:0000313" key="2">
    <source>
        <dbReference type="Proteomes" id="UP000070572"/>
    </source>
</evidence>
<evidence type="ECO:0000313" key="1">
    <source>
        <dbReference type="EMBL" id="KXB81652.1"/>
    </source>
</evidence>
<name>A0AB34X178_9ACTO</name>
<proteinExistence type="predicted"/>
<reference evidence="1 2" key="1">
    <citation type="submission" date="2016-01" db="EMBL/GenBank/DDBJ databases">
        <authorList>
            <person name="Mitreva M."/>
            <person name="Pepin K.H."/>
            <person name="Mihindukulasuriya K.A."/>
            <person name="Fulton R."/>
            <person name="Fronick C."/>
            <person name="O'Laughlin M."/>
            <person name="Miner T."/>
            <person name="Herter B."/>
            <person name="Rosa B.A."/>
            <person name="Cordes M."/>
            <person name="Tomlinson C."/>
            <person name="Wollam A."/>
            <person name="Palsikar V.B."/>
            <person name="Mardis E.R."/>
            <person name="Wilson R.K."/>
        </authorList>
    </citation>
    <scope>NUCLEOTIDE SEQUENCE [LARGE SCALE GENOMIC DNA]</scope>
    <source>
        <strain evidence="1 2">DNF00696</strain>
    </source>
</reference>